<protein>
    <recommendedName>
        <fullName evidence="5">F(420)H(2) dehydrogenase subunit H</fullName>
        <ecNumber evidence="5">1.5.98.3</ecNumber>
    </recommendedName>
    <alternativeName>
        <fullName evidence="5">F(420)H(2)-dependent phenazine dehydrogenase subunit H</fullName>
    </alternativeName>
    <alternativeName>
        <fullName evidence="5">F(420)H(2)-dependent phenazine oxidoreductase subunit H</fullName>
        <shortName evidence="5">FPO subunit H</shortName>
    </alternativeName>
</protein>
<feature type="transmembrane region" description="Helical" evidence="5">
    <location>
        <begin position="323"/>
        <end position="344"/>
    </location>
</feature>
<dbReference type="NCBIfam" id="NF004741">
    <property type="entry name" value="PRK06076.1-2"/>
    <property type="match status" value="1"/>
</dbReference>
<evidence type="ECO:0000256" key="1">
    <source>
        <dbReference type="ARBA" id="ARBA00004141"/>
    </source>
</evidence>
<dbReference type="GO" id="GO:0043738">
    <property type="term" value="F:reduced coenzyme F420 dehydrogenase activity"/>
    <property type="evidence" value="ECO:0007669"/>
    <property type="project" value="UniProtKB-EC"/>
</dbReference>
<feature type="transmembrane region" description="Helical" evidence="5">
    <location>
        <begin position="137"/>
        <end position="157"/>
    </location>
</feature>
<evidence type="ECO:0000256" key="3">
    <source>
        <dbReference type="ARBA" id="ARBA00022989"/>
    </source>
</evidence>
<keyword evidence="2 5" id="KW-0812">Transmembrane</keyword>
<evidence type="ECO:0000256" key="5">
    <source>
        <dbReference type="HAMAP-Rule" id="MF_01350"/>
    </source>
</evidence>
<dbReference type="Proteomes" id="UP000185779">
    <property type="component" value="Unassembled WGS sequence"/>
</dbReference>
<comment type="similarity">
    <text evidence="5">Belongs to the complex I subunit 1 family.</text>
</comment>
<name>A0A1F2P7N0_9EURY</name>
<comment type="catalytic activity">
    <reaction evidence="5">
        <text>methanophenazine + reduced coenzyme F420-(gamma-L-Glu)(n) = dihydromethanophenazine + oxidized coenzyme F420-(gamma-L-Glu)(n) + H(+)</text>
        <dbReference type="Rhea" id="RHEA:54752"/>
        <dbReference type="Rhea" id="RHEA-COMP:12939"/>
        <dbReference type="Rhea" id="RHEA-COMP:14378"/>
        <dbReference type="ChEBI" id="CHEBI:15378"/>
        <dbReference type="ChEBI" id="CHEBI:29118"/>
        <dbReference type="ChEBI" id="CHEBI:50375"/>
        <dbReference type="ChEBI" id="CHEBI:133980"/>
        <dbReference type="ChEBI" id="CHEBI:139511"/>
        <dbReference type="EC" id="1.5.98.3"/>
    </reaction>
</comment>
<dbReference type="PATRIC" id="fig|1839936.3.peg.570"/>
<feature type="transmembrane region" description="Helical" evidence="5">
    <location>
        <begin position="290"/>
        <end position="311"/>
    </location>
</feature>
<feature type="transmembrane region" description="Helical" evidence="5">
    <location>
        <begin position="258"/>
        <end position="278"/>
    </location>
</feature>
<reference evidence="6" key="1">
    <citation type="submission" date="2016-05" db="EMBL/GenBank/DDBJ databases">
        <title>Microbial consortia oxidize butane by reversing methanogenesis.</title>
        <authorList>
            <person name="Laso-Perez R."/>
            <person name="Richter M."/>
            <person name="Wegener G."/>
            <person name="Musat F."/>
        </authorList>
    </citation>
    <scope>NUCLEOTIDE SEQUENCE [LARGE SCALE GENOMIC DNA]</scope>
    <source>
        <strain evidence="6">BOX1</strain>
    </source>
</reference>
<evidence type="ECO:0000313" key="7">
    <source>
        <dbReference type="Proteomes" id="UP000185779"/>
    </source>
</evidence>
<feature type="transmembrane region" description="Helical" evidence="5">
    <location>
        <begin position="208"/>
        <end position="227"/>
    </location>
</feature>
<evidence type="ECO:0000313" key="6">
    <source>
        <dbReference type="EMBL" id="OFV66596.1"/>
    </source>
</evidence>
<feature type="transmembrane region" description="Helical" evidence="5">
    <location>
        <begin position="178"/>
        <end position="202"/>
    </location>
</feature>
<keyword evidence="4 5" id="KW-0472">Membrane</keyword>
<dbReference type="EC" id="1.5.98.3" evidence="5"/>
<dbReference type="EMBL" id="LYOR01000002">
    <property type="protein sequence ID" value="OFV66596.1"/>
    <property type="molecule type" value="Genomic_DNA"/>
</dbReference>
<dbReference type="InterPro" id="IPR001694">
    <property type="entry name" value="NADH_UbQ_OxRdtase_su1/FPO"/>
</dbReference>
<dbReference type="HAMAP" id="MF_01350">
    <property type="entry name" value="NDH1_NuoH"/>
    <property type="match status" value="1"/>
</dbReference>
<feature type="transmembrane region" description="Helical" evidence="5">
    <location>
        <begin position="103"/>
        <end position="125"/>
    </location>
</feature>
<keyword evidence="5" id="KW-1003">Cell membrane</keyword>
<organism evidence="6 7">
    <name type="scientific">Candidatus Syntropharchaeum butanivorans</name>
    <dbReference type="NCBI Taxonomy" id="1839936"/>
    <lineage>
        <taxon>Archaea</taxon>
        <taxon>Methanobacteriati</taxon>
        <taxon>Methanobacteriota</taxon>
        <taxon>Stenosarchaea group</taxon>
        <taxon>Methanomicrobia</taxon>
        <taxon>Methanosarcinales</taxon>
        <taxon>ANME-2 cluster</taxon>
        <taxon>Candidatus Syntropharchaeum</taxon>
    </lineage>
</organism>
<dbReference type="GO" id="GO:0005886">
    <property type="term" value="C:plasma membrane"/>
    <property type="evidence" value="ECO:0007669"/>
    <property type="project" value="UniProtKB-SubCell"/>
</dbReference>
<dbReference type="PROSITE" id="PS00667">
    <property type="entry name" value="COMPLEX1_ND1_1"/>
    <property type="match status" value="1"/>
</dbReference>
<accession>A0A1F2P7N0</accession>
<comment type="caution">
    <text evidence="6">The sequence shown here is derived from an EMBL/GenBank/DDBJ whole genome shotgun (WGS) entry which is preliminary data.</text>
</comment>
<evidence type="ECO:0000256" key="2">
    <source>
        <dbReference type="ARBA" id="ARBA00022692"/>
    </source>
</evidence>
<dbReference type="InterPro" id="IPR018086">
    <property type="entry name" value="NADH_UbQ_OxRdtase_su1_CS"/>
</dbReference>
<comment type="subunit">
    <text evidence="5">The FPO complex is composed of at least 13 different subunits. FpoA, FpoH, FpoJ, FpoK, FpoL, FpoM and FpoN proteins constitute the membrane sector of the complex.</text>
</comment>
<keyword evidence="3 5" id="KW-1133">Transmembrane helix</keyword>
<dbReference type="PANTHER" id="PTHR11432">
    <property type="entry name" value="NADH DEHYDROGENASE SUBUNIT 1"/>
    <property type="match status" value="1"/>
</dbReference>
<keyword evidence="7" id="KW-1185">Reference proteome</keyword>
<dbReference type="PANTHER" id="PTHR11432:SF3">
    <property type="entry name" value="NADH-UBIQUINONE OXIDOREDUCTASE CHAIN 1"/>
    <property type="match status" value="1"/>
</dbReference>
<sequence length="345" mass="38248">MTRTMYDSLVGILEHLGVYQTFQVLIPEPLLRILLIFLIAGLVATAGSLILAYLTWLERKVLSDIQQRCGPMRTGYHGLLQPIADGIKLLVKEDIHPKAIDRWVFLLAPIVMFVPVVVILALVPFGRTLVMTDLKVGLVFLLAVSSLPTLGIMMASWAQNNKYAVLAGLRRAAEIISYEVSMVLAAVGVVLIAGTFSLPGIVEAQRGLPYIILQPLGFVIFFIGILADLGRIPFDFPESESELVAGYNLEYSGMKFSFFFLAEYLELFVAAGIITTLYLGGWNGPLLPSWLWFGIKTFAVIWVIMWIRATLPRFRIDQLLDIGWKWLLPLALLNIAITGGVLAVI</sequence>
<dbReference type="PROSITE" id="PS00668">
    <property type="entry name" value="COMPLEX1_ND1_2"/>
    <property type="match status" value="1"/>
</dbReference>
<feature type="transmembrane region" description="Helical" evidence="5">
    <location>
        <begin position="33"/>
        <end position="56"/>
    </location>
</feature>
<dbReference type="AlphaFoldDB" id="A0A1F2P7N0"/>
<proteinExistence type="inferred from homology"/>
<gene>
    <name evidence="5" type="primary">fpoH</name>
    <name evidence="6" type="ORF">SBU_000563</name>
</gene>
<evidence type="ECO:0000256" key="4">
    <source>
        <dbReference type="ARBA" id="ARBA00023136"/>
    </source>
</evidence>
<dbReference type="GO" id="GO:0009060">
    <property type="term" value="P:aerobic respiration"/>
    <property type="evidence" value="ECO:0007669"/>
    <property type="project" value="TreeGrafter"/>
</dbReference>
<dbReference type="STRING" id="1839936.SBU_000563"/>
<dbReference type="GO" id="GO:0003954">
    <property type="term" value="F:NADH dehydrogenase activity"/>
    <property type="evidence" value="ECO:0007669"/>
    <property type="project" value="TreeGrafter"/>
</dbReference>
<comment type="subcellular location">
    <subcellularLocation>
        <location evidence="5">Cell membrane</location>
        <topology evidence="5">Multi-pass membrane protein</topology>
    </subcellularLocation>
    <subcellularLocation>
        <location evidence="1">Membrane</location>
        <topology evidence="1">Multi-pass membrane protein</topology>
    </subcellularLocation>
</comment>
<comment type="function">
    <text evidence="5">Component of the F(420)H(2) dehydrogenase (FPO complex) which is part of the energy-conserving F(420)H(2):heterodisulfide oxidoreductase system. The membrane-bound electron transfer system of the complex plays an important role in the metabolism of methylotrophic methanogens when the organisms grow on methanol or methylamines. Catalyzes the oxidation of methanophenazine to dihydromethanophenazine. It shuttles electrons from F(420)H(2), via FAD and iron-sulfur (Fe-S) centers, to methanophenazine (an electron carrier in the membrane). It couples the redox reaction to proton translocation (for every two electrons transferred, two hydrogen ions are translocated across the cytoplasmic membrane), and thus conserves the redox energy in a proton gradient.</text>
</comment>
<dbReference type="Pfam" id="PF00146">
    <property type="entry name" value="NADHdh"/>
    <property type="match status" value="1"/>
</dbReference>